<feature type="transmembrane region" description="Helical" evidence="2">
    <location>
        <begin position="102"/>
        <end position="123"/>
    </location>
</feature>
<organism evidence="3 4">
    <name type="scientific">Reticulomyxa filosa</name>
    <dbReference type="NCBI Taxonomy" id="46433"/>
    <lineage>
        <taxon>Eukaryota</taxon>
        <taxon>Sar</taxon>
        <taxon>Rhizaria</taxon>
        <taxon>Retaria</taxon>
        <taxon>Foraminifera</taxon>
        <taxon>Monothalamids</taxon>
        <taxon>Reticulomyxidae</taxon>
        <taxon>Reticulomyxa</taxon>
    </lineage>
</organism>
<feature type="compositionally biased region" description="Basic and acidic residues" evidence="1">
    <location>
        <begin position="64"/>
        <end position="76"/>
    </location>
</feature>
<keyword evidence="2" id="KW-0812">Transmembrane</keyword>
<dbReference type="AlphaFoldDB" id="X6PBQ6"/>
<keyword evidence="4" id="KW-1185">Reference proteome</keyword>
<comment type="caution">
    <text evidence="3">The sequence shown here is derived from an EMBL/GenBank/DDBJ whole genome shotgun (WGS) entry which is preliminary data.</text>
</comment>
<gene>
    <name evidence="3" type="ORF">RFI_01574</name>
</gene>
<proteinExistence type="predicted"/>
<sequence length="147" mass="16957">MENESETKRDNNDNSGNSIESLSSATTENFIDLTNDDGTDEEEEREESNSSGLEILNSYKKGRDKTNVRNNRDPLQEKTDQIKKTIIYHSIYTYESLFFFEIVSYISSSSLFNFFLFHVCIFVHCQINQQNIRSLDIVGNGYDTATH</sequence>
<evidence type="ECO:0000256" key="2">
    <source>
        <dbReference type="SAM" id="Phobius"/>
    </source>
</evidence>
<evidence type="ECO:0000256" key="1">
    <source>
        <dbReference type="SAM" id="MobiDB-lite"/>
    </source>
</evidence>
<feature type="compositionally biased region" description="Acidic residues" evidence="1">
    <location>
        <begin position="34"/>
        <end position="46"/>
    </location>
</feature>
<evidence type="ECO:0000313" key="4">
    <source>
        <dbReference type="Proteomes" id="UP000023152"/>
    </source>
</evidence>
<feature type="compositionally biased region" description="Basic and acidic residues" evidence="1">
    <location>
        <begin position="1"/>
        <end position="12"/>
    </location>
</feature>
<reference evidence="3 4" key="1">
    <citation type="journal article" date="2013" name="Curr. Biol.">
        <title>The Genome of the Foraminiferan Reticulomyxa filosa.</title>
        <authorList>
            <person name="Glockner G."/>
            <person name="Hulsmann N."/>
            <person name="Schleicher M."/>
            <person name="Noegel A.A."/>
            <person name="Eichinger L."/>
            <person name="Gallinger C."/>
            <person name="Pawlowski J."/>
            <person name="Sierra R."/>
            <person name="Euteneuer U."/>
            <person name="Pillet L."/>
            <person name="Moustafa A."/>
            <person name="Platzer M."/>
            <person name="Groth M."/>
            <person name="Szafranski K."/>
            <person name="Schliwa M."/>
        </authorList>
    </citation>
    <scope>NUCLEOTIDE SEQUENCE [LARGE SCALE GENOMIC DNA]</scope>
</reference>
<evidence type="ECO:0000313" key="3">
    <source>
        <dbReference type="EMBL" id="ETO35489.1"/>
    </source>
</evidence>
<dbReference type="EMBL" id="ASPP01001560">
    <property type="protein sequence ID" value="ETO35489.1"/>
    <property type="molecule type" value="Genomic_DNA"/>
</dbReference>
<accession>X6PBQ6</accession>
<feature type="region of interest" description="Disordered" evidence="1">
    <location>
        <begin position="1"/>
        <end position="76"/>
    </location>
</feature>
<protein>
    <submittedName>
        <fullName evidence="3">Tetratricopeptide repeat domain 1-like protein</fullName>
    </submittedName>
</protein>
<name>X6PBQ6_RETFI</name>
<feature type="compositionally biased region" description="Polar residues" evidence="1">
    <location>
        <begin position="13"/>
        <end position="29"/>
    </location>
</feature>
<keyword evidence="2" id="KW-0472">Membrane</keyword>
<keyword evidence="2" id="KW-1133">Transmembrane helix</keyword>
<dbReference type="Proteomes" id="UP000023152">
    <property type="component" value="Unassembled WGS sequence"/>
</dbReference>